<dbReference type="GO" id="GO:0046872">
    <property type="term" value="F:metal ion binding"/>
    <property type="evidence" value="ECO:0007669"/>
    <property type="project" value="UniProtKB-UniRule"/>
</dbReference>
<evidence type="ECO:0000256" key="5">
    <source>
        <dbReference type="ARBA" id="ARBA00022857"/>
    </source>
</evidence>
<dbReference type="SUPFAM" id="SSF111331">
    <property type="entry name" value="NAD kinase/diacylglycerol kinase-like"/>
    <property type="match status" value="1"/>
</dbReference>
<evidence type="ECO:0000313" key="9">
    <source>
        <dbReference type="EMBL" id="GGK01359.1"/>
    </source>
</evidence>
<dbReference type="InterPro" id="IPR017437">
    <property type="entry name" value="ATP-NAD_kinase_PpnK-typ_C"/>
</dbReference>
<feature type="binding site" evidence="8">
    <location>
        <begin position="68"/>
        <end position="69"/>
    </location>
    <ligand>
        <name>NAD(+)</name>
        <dbReference type="ChEBI" id="CHEBI:57540"/>
    </ligand>
</feature>
<keyword evidence="8" id="KW-0963">Cytoplasm</keyword>
<feature type="binding site" evidence="8">
    <location>
        <begin position="183"/>
        <end position="188"/>
    </location>
    <ligand>
        <name>NAD(+)</name>
        <dbReference type="ChEBI" id="CHEBI:57540"/>
    </ligand>
</feature>
<keyword evidence="6 8" id="KW-0520">NAD</keyword>
<feature type="binding site" evidence="8">
    <location>
        <position position="242"/>
    </location>
    <ligand>
        <name>NAD(+)</name>
        <dbReference type="ChEBI" id="CHEBI:57540"/>
    </ligand>
</feature>
<feature type="active site" description="Proton acceptor" evidence="8">
    <location>
        <position position="68"/>
    </location>
</feature>
<comment type="catalytic activity">
    <reaction evidence="7 8">
        <text>NAD(+) + ATP = ADP + NADP(+) + H(+)</text>
        <dbReference type="Rhea" id="RHEA:18629"/>
        <dbReference type="ChEBI" id="CHEBI:15378"/>
        <dbReference type="ChEBI" id="CHEBI:30616"/>
        <dbReference type="ChEBI" id="CHEBI:57540"/>
        <dbReference type="ChEBI" id="CHEBI:58349"/>
        <dbReference type="ChEBI" id="CHEBI:456216"/>
        <dbReference type="EC" id="2.7.1.23"/>
    </reaction>
</comment>
<keyword evidence="10" id="KW-1185">Reference proteome</keyword>
<evidence type="ECO:0000256" key="4">
    <source>
        <dbReference type="ARBA" id="ARBA00022840"/>
    </source>
</evidence>
<feature type="binding site" evidence="8">
    <location>
        <position position="153"/>
    </location>
    <ligand>
        <name>NAD(+)</name>
        <dbReference type="ChEBI" id="CHEBI:57540"/>
    </ligand>
</feature>
<keyword evidence="4 8" id="KW-0067">ATP-binding</keyword>
<dbReference type="PANTHER" id="PTHR20275">
    <property type="entry name" value="NAD KINASE"/>
    <property type="match status" value="1"/>
</dbReference>
<comment type="caution">
    <text evidence="9">The sequence shown here is derived from an EMBL/GenBank/DDBJ whole genome shotgun (WGS) entry which is preliminary data.</text>
</comment>
<dbReference type="GO" id="GO:0006741">
    <property type="term" value="P:NADP+ biosynthetic process"/>
    <property type="evidence" value="ECO:0007669"/>
    <property type="project" value="UniProtKB-UniRule"/>
</dbReference>
<dbReference type="Pfam" id="PF20143">
    <property type="entry name" value="NAD_kinase_C"/>
    <property type="match status" value="1"/>
</dbReference>
<dbReference type="EC" id="2.7.1.23" evidence="8"/>
<dbReference type="AlphaFoldDB" id="A0A8J3B856"/>
<dbReference type="GO" id="GO:0005524">
    <property type="term" value="F:ATP binding"/>
    <property type="evidence" value="ECO:0007669"/>
    <property type="project" value="UniProtKB-KW"/>
</dbReference>
<feature type="binding site" evidence="8">
    <location>
        <begin position="142"/>
        <end position="143"/>
    </location>
    <ligand>
        <name>NAD(+)</name>
        <dbReference type="ChEBI" id="CHEBI:57540"/>
    </ligand>
</feature>
<evidence type="ECO:0000256" key="2">
    <source>
        <dbReference type="ARBA" id="ARBA00022741"/>
    </source>
</evidence>
<dbReference type="Gene3D" id="2.60.200.30">
    <property type="entry name" value="Probable inorganic polyphosphate/atp-NAD kinase, domain 2"/>
    <property type="match status" value="1"/>
</dbReference>
<dbReference type="PANTHER" id="PTHR20275:SF0">
    <property type="entry name" value="NAD KINASE"/>
    <property type="match status" value="1"/>
</dbReference>
<keyword evidence="2 8" id="KW-0547">Nucleotide-binding</keyword>
<comment type="similarity">
    <text evidence="8">Belongs to the NAD kinase family.</text>
</comment>
<comment type="function">
    <text evidence="8">Involved in the regulation of the intracellular balance of NAD and NADP, and is a key enzyme in the biosynthesis of NADP. Catalyzes specifically the phosphorylation on 2'-hydroxyl of the adenosine moiety of NAD to yield NADP.</text>
</comment>
<organism evidence="9 10">
    <name type="scientific">Calditerricola satsumensis</name>
    <dbReference type="NCBI Taxonomy" id="373054"/>
    <lineage>
        <taxon>Bacteria</taxon>
        <taxon>Bacillati</taxon>
        <taxon>Bacillota</taxon>
        <taxon>Bacilli</taxon>
        <taxon>Bacillales</taxon>
        <taxon>Bacillaceae</taxon>
        <taxon>Calditerricola</taxon>
    </lineage>
</organism>
<comment type="subcellular location">
    <subcellularLocation>
        <location evidence="8">Cytoplasm</location>
    </subcellularLocation>
</comment>
<evidence type="ECO:0000313" key="10">
    <source>
        <dbReference type="Proteomes" id="UP000637720"/>
    </source>
</evidence>
<proteinExistence type="inferred from homology"/>
<dbReference type="HAMAP" id="MF_00361">
    <property type="entry name" value="NAD_kinase"/>
    <property type="match status" value="1"/>
</dbReference>
<dbReference type="RefSeq" id="WP_054672258.1">
    <property type="nucleotide sequence ID" value="NZ_BMOF01000026.1"/>
</dbReference>
<dbReference type="GO" id="GO:0003951">
    <property type="term" value="F:NAD+ kinase activity"/>
    <property type="evidence" value="ECO:0007669"/>
    <property type="project" value="UniProtKB-UniRule"/>
</dbReference>
<dbReference type="InterPro" id="IPR017438">
    <property type="entry name" value="ATP-NAD_kinase_N"/>
</dbReference>
<name>A0A8J3B856_9BACI</name>
<sequence length="290" mass="31259">MKTFGLVLNRDKPAAWSVAKRLVDLILAKGARVVLEPEDARTLGRPDAALPRARFPGAIDLLFVLGGDGTLLGFAREFAPHKIPLLGINVGRLGFLSEAEPDDLPAAVDRILKGDYCLEARMMLEAEWVRDGEARGSFLALNDVGVARGSFSRMITTTVFVDGVYLSRFSGDGLVVATPTGSTAYSLSAGGPIVVPHLDAILLTPVAPHTLTARPMVLAPQDEVSIRIEAPHDHIGLTVDGQLGVQLKPGDEVRVRRAPHTTVLVKWKERAFFDVVRRKLQGDPPRGDGV</sequence>
<dbReference type="GO" id="GO:0019674">
    <property type="term" value="P:NAD+ metabolic process"/>
    <property type="evidence" value="ECO:0007669"/>
    <property type="project" value="InterPro"/>
</dbReference>
<dbReference type="InterPro" id="IPR002504">
    <property type="entry name" value="NADK"/>
</dbReference>
<dbReference type="GO" id="GO:0051287">
    <property type="term" value="F:NAD binding"/>
    <property type="evidence" value="ECO:0007669"/>
    <property type="project" value="UniProtKB-ARBA"/>
</dbReference>
<feature type="binding site" evidence="8">
    <location>
        <position position="172"/>
    </location>
    <ligand>
        <name>NAD(+)</name>
        <dbReference type="ChEBI" id="CHEBI:57540"/>
    </ligand>
</feature>
<evidence type="ECO:0000256" key="8">
    <source>
        <dbReference type="HAMAP-Rule" id="MF_00361"/>
    </source>
</evidence>
<evidence type="ECO:0000256" key="7">
    <source>
        <dbReference type="ARBA" id="ARBA00047925"/>
    </source>
</evidence>
<comment type="caution">
    <text evidence="8">Lacks conserved residue(s) required for the propagation of feature annotation.</text>
</comment>
<reference evidence="9" key="2">
    <citation type="submission" date="2020-09" db="EMBL/GenBank/DDBJ databases">
        <authorList>
            <person name="Sun Q."/>
            <person name="Ohkuma M."/>
        </authorList>
    </citation>
    <scope>NUCLEOTIDE SEQUENCE</scope>
    <source>
        <strain evidence="9">JCM 14719</strain>
    </source>
</reference>
<dbReference type="Pfam" id="PF01513">
    <property type="entry name" value="NAD_kinase"/>
    <property type="match status" value="1"/>
</dbReference>
<reference evidence="9" key="1">
    <citation type="journal article" date="2014" name="Int. J. Syst. Evol. Microbiol.">
        <title>Complete genome sequence of Corynebacterium casei LMG S-19264T (=DSM 44701T), isolated from a smear-ripened cheese.</title>
        <authorList>
            <consortium name="US DOE Joint Genome Institute (JGI-PGF)"/>
            <person name="Walter F."/>
            <person name="Albersmeier A."/>
            <person name="Kalinowski J."/>
            <person name="Ruckert C."/>
        </authorList>
    </citation>
    <scope>NUCLEOTIDE SEQUENCE</scope>
    <source>
        <strain evidence="9">JCM 14719</strain>
    </source>
</reference>
<accession>A0A8J3B856</accession>
<evidence type="ECO:0000256" key="3">
    <source>
        <dbReference type="ARBA" id="ARBA00022777"/>
    </source>
</evidence>
<keyword evidence="5 8" id="KW-0521">NADP</keyword>
<evidence type="ECO:0000256" key="1">
    <source>
        <dbReference type="ARBA" id="ARBA00022679"/>
    </source>
</evidence>
<dbReference type="Proteomes" id="UP000637720">
    <property type="component" value="Unassembled WGS sequence"/>
</dbReference>
<gene>
    <name evidence="8 9" type="primary">nadK</name>
    <name evidence="9" type="ORF">GCM10007043_14260</name>
</gene>
<dbReference type="EMBL" id="BMOF01000026">
    <property type="protein sequence ID" value="GGK01359.1"/>
    <property type="molecule type" value="Genomic_DNA"/>
</dbReference>
<dbReference type="InterPro" id="IPR016064">
    <property type="entry name" value="NAD/diacylglycerol_kinase_sf"/>
</dbReference>
<comment type="cofactor">
    <cofactor evidence="8">
        <name>a divalent metal cation</name>
        <dbReference type="ChEBI" id="CHEBI:60240"/>
    </cofactor>
</comment>
<evidence type="ECO:0000256" key="6">
    <source>
        <dbReference type="ARBA" id="ARBA00023027"/>
    </source>
</evidence>
<dbReference type="GO" id="GO:0005737">
    <property type="term" value="C:cytoplasm"/>
    <property type="evidence" value="ECO:0007669"/>
    <property type="project" value="UniProtKB-SubCell"/>
</dbReference>
<keyword evidence="3 8" id="KW-0418">Kinase</keyword>
<feature type="binding site" evidence="8">
    <location>
        <position position="207"/>
    </location>
    <ligand>
        <name>NAD(+)</name>
        <dbReference type="ChEBI" id="CHEBI:57540"/>
    </ligand>
</feature>
<keyword evidence="1 8" id="KW-0808">Transferase</keyword>
<protein>
    <recommendedName>
        <fullName evidence="8">NAD kinase</fullName>
        <ecNumber evidence="8">2.7.1.23</ecNumber>
    </recommendedName>
    <alternativeName>
        <fullName evidence="8">ATP-dependent NAD kinase</fullName>
    </alternativeName>
</protein>
<dbReference type="Gene3D" id="3.40.50.10330">
    <property type="entry name" value="Probable inorganic polyphosphate/atp-NAD kinase, domain 1"/>
    <property type="match status" value="1"/>
</dbReference>